<feature type="chain" id="PRO_5036409794" evidence="2">
    <location>
        <begin position="25"/>
        <end position="102"/>
    </location>
</feature>
<protein>
    <submittedName>
        <fullName evidence="3">Uncharacterized protein</fullName>
    </submittedName>
</protein>
<dbReference type="EMBL" id="CAJNOO010000347">
    <property type="protein sequence ID" value="CAF0914493.1"/>
    <property type="molecule type" value="Genomic_DNA"/>
</dbReference>
<evidence type="ECO:0000313" key="3">
    <source>
        <dbReference type="EMBL" id="CAF0914493.1"/>
    </source>
</evidence>
<dbReference type="EMBL" id="CAJOAX010008641">
    <property type="protein sequence ID" value="CAF4038723.1"/>
    <property type="molecule type" value="Genomic_DNA"/>
</dbReference>
<dbReference type="AlphaFoldDB" id="A0A814ALJ4"/>
<dbReference type="Proteomes" id="UP000663882">
    <property type="component" value="Unassembled WGS sequence"/>
</dbReference>
<evidence type="ECO:0000256" key="1">
    <source>
        <dbReference type="SAM" id="MobiDB-lite"/>
    </source>
</evidence>
<evidence type="ECO:0000313" key="5">
    <source>
        <dbReference type="Proteomes" id="UP000663882"/>
    </source>
</evidence>
<feature type="region of interest" description="Disordered" evidence="1">
    <location>
        <begin position="25"/>
        <end position="102"/>
    </location>
</feature>
<reference evidence="3" key="1">
    <citation type="submission" date="2021-02" db="EMBL/GenBank/DDBJ databases">
        <authorList>
            <person name="Nowell W R."/>
        </authorList>
    </citation>
    <scope>NUCLEOTIDE SEQUENCE</scope>
</reference>
<proteinExistence type="predicted"/>
<organism evidence="3 5">
    <name type="scientific">Rotaria sordida</name>
    <dbReference type="NCBI Taxonomy" id="392033"/>
    <lineage>
        <taxon>Eukaryota</taxon>
        <taxon>Metazoa</taxon>
        <taxon>Spiralia</taxon>
        <taxon>Gnathifera</taxon>
        <taxon>Rotifera</taxon>
        <taxon>Eurotatoria</taxon>
        <taxon>Bdelloidea</taxon>
        <taxon>Philodinida</taxon>
        <taxon>Philodinidae</taxon>
        <taxon>Rotaria</taxon>
    </lineage>
</organism>
<evidence type="ECO:0000256" key="2">
    <source>
        <dbReference type="SAM" id="SignalP"/>
    </source>
</evidence>
<gene>
    <name evidence="4" type="ORF">OTI717_LOCUS31015</name>
    <name evidence="3" type="ORF">RFH988_LOCUS9662</name>
</gene>
<feature type="compositionally biased region" description="Basic residues" evidence="1">
    <location>
        <begin position="76"/>
        <end position="94"/>
    </location>
</feature>
<keyword evidence="2" id="KW-0732">Signal</keyword>
<comment type="caution">
    <text evidence="3">The sequence shown here is derived from an EMBL/GenBank/DDBJ whole genome shotgun (WGS) entry which is preliminary data.</text>
</comment>
<name>A0A814ALJ4_9BILA</name>
<evidence type="ECO:0000313" key="4">
    <source>
        <dbReference type="EMBL" id="CAF4038723.1"/>
    </source>
</evidence>
<accession>A0A814ALJ4</accession>
<feature type="signal peptide" evidence="2">
    <location>
        <begin position="1"/>
        <end position="24"/>
    </location>
</feature>
<feature type="compositionally biased region" description="Low complexity" evidence="1">
    <location>
        <begin position="34"/>
        <end position="49"/>
    </location>
</feature>
<dbReference type="Proteomes" id="UP000663823">
    <property type="component" value="Unassembled WGS sequence"/>
</dbReference>
<sequence length="102" mass="11420">MQSIILISLLLLTITIFSLQSVNGAPSKLKRAVTHSTPSHRSTTPTTHAAHAHETTTARKALPRRTTTRSAAKVTTTHRKKTTTKPRAKRSRQKRLSEWNWA</sequence>